<sequence length="119" mass="13199">MPDTAFESGPASSEQECHGKMLPALCLLFLSTAKPARPIYYYPNSTSVYKLESVTHRHIPSSASLPLEVLASPQDDELKWEGRREKEGAVAFTLKNEIRAREPHQTGTWYGTSAATFSL</sequence>
<proteinExistence type="predicted"/>
<keyword evidence="2" id="KW-1185">Reference proteome</keyword>
<gene>
    <name evidence="1" type="ORF">ODALV1_LOCUS31269</name>
</gene>
<protein>
    <submittedName>
        <fullName evidence="1">Uncharacterized protein</fullName>
    </submittedName>
</protein>
<evidence type="ECO:0000313" key="2">
    <source>
        <dbReference type="Proteomes" id="UP001642540"/>
    </source>
</evidence>
<name>A0ABP1S942_9HEXA</name>
<accession>A0ABP1S942</accession>
<comment type="caution">
    <text evidence="1">The sequence shown here is derived from an EMBL/GenBank/DDBJ whole genome shotgun (WGS) entry which is preliminary data.</text>
</comment>
<evidence type="ECO:0000313" key="1">
    <source>
        <dbReference type="EMBL" id="CAL8147907.1"/>
    </source>
</evidence>
<reference evidence="1 2" key="1">
    <citation type="submission" date="2024-08" db="EMBL/GenBank/DDBJ databases">
        <authorList>
            <person name="Cucini C."/>
            <person name="Frati F."/>
        </authorList>
    </citation>
    <scope>NUCLEOTIDE SEQUENCE [LARGE SCALE GENOMIC DNA]</scope>
</reference>
<dbReference type="Proteomes" id="UP001642540">
    <property type="component" value="Unassembled WGS sequence"/>
</dbReference>
<organism evidence="1 2">
    <name type="scientific">Orchesella dallaii</name>
    <dbReference type="NCBI Taxonomy" id="48710"/>
    <lineage>
        <taxon>Eukaryota</taxon>
        <taxon>Metazoa</taxon>
        <taxon>Ecdysozoa</taxon>
        <taxon>Arthropoda</taxon>
        <taxon>Hexapoda</taxon>
        <taxon>Collembola</taxon>
        <taxon>Entomobryomorpha</taxon>
        <taxon>Entomobryoidea</taxon>
        <taxon>Orchesellidae</taxon>
        <taxon>Orchesellinae</taxon>
        <taxon>Orchesella</taxon>
    </lineage>
</organism>
<dbReference type="EMBL" id="CAXLJM020000166">
    <property type="protein sequence ID" value="CAL8147907.1"/>
    <property type="molecule type" value="Genomic_DNA"/>
</dbReference>